<name>A0A4R4WT27_9ACTN</name>
<dbReference type="InterPro" id="IPR058240">
    <property type="entry name" value="rSAM_sf"/>
</dbReference>
<dbReference type="Proteomes" id="UP000294543">
    <property type="component" value="Unassembled WGS sequence"/>
</dbReference>
<dbReference type="InterPro" id="IPR007197">
    <property type="entry name" value="rSAM"/>
</dbReference>
<feature type="domain" description="B12-binding" evidence="6">
    <location>
        <begin position="74"/>
        <end position="210"/>
    </location>
</feature>
<comment type="cofactor">
    <cofactor evidence="1">
        <name>[4Fe-4S] cluster</name>
        <dbReference type="ChEBI" id="CHEBI:49883"/>
    </cofactor>
</comment>
<dbReference type="InterPro" id="IPR051198">
    <property type="entry name" value="BchE-like"/>
</dbReference>
<dbReference type="OrthoDB" id="9801424at2"/>
<evidence type="ECO:0000259" key="6">
    <source>
        <dbReference type="PROSITE" id="PS51332"/>
    </source>
</evidence>
<dbReference type="Gene3D" id="3.40.50.280">
    <property type="entry name" value="Cobalamin-binding domain"/>
    <property type="match status" value="1"/>
</dbReference>
<keyword evidence="2" id="KW-0949">S-adenosyl-L-methionine</keyword>
<dbReference type="AlphaFoldDB" id="A0A4R4WT27"/>
<dbReference type="PANTHER" id="PTHR43409:SF7">
    <property type="entry name" value="BLL1977 PROTEIN"/>
    <property type="match status" value="1"/>
</dbReference>
<dbReference type="SUPFAM" id="SSF102114">
    <property type="entry name" value="Radical SAM enzymes"/>
    <property type="match status" value="1"/>
</dbReference>
<dbReference type="Gene3D" id="3.20.20.70">
    <property type="entry name" value="Aldolase class I"/>
    <property type="match status" value="1"/>
</dbReference>
<dbReference type="GO" id="GO:0031419">
    <property type="term" value="F:cobalamin binding"/>
    <property type="evidence" value="ECO:0007669"/>
    <property type="project" value="InterPro"/>
</dbReference>
<dbReference type="SFLD" id="SFLDF00324">
    <property type="entry name" value="bacteriocin_maturation"/>
    <property type="match status" value="1"/>
</dbReference>
<evidence type="ECO:0000256" key="1">
    <source>
        <dbReference type="ARBA" id="ARBA00001966"/>
    </source>
</evidence>
<keyword evidence="4" id="KW-0408">Iron</keyword>
<dbReference type="PANTHER" id="PTHR43409">
    <property type="entry name" value="ANAEROBIC MAGNESIUM-PROTOPORPHYRIN IX MONOMETHYL ESTER CYCLASE-RELATED"/>
    <property type="match status" value="1"/>
</dbReference>
<organism evidence="7 8">
    <name type="scientific">Nonomuraea diastatica</name>
    <dbReference type="NCBI Taxonomy" id="1848329"/>
    <lineage>
        <taxon>Bacteria</taxon>
        <taxon>Bacillati</taxon>
        <taxon>Actinomycetota</taxon>
        <taxon>Actinomycetes</taxon>
        <taxon>Streptosporangiales</taxon>
        <taxon>Streptosporangiaceae</taxon>
        <taxon>Nonomuraea</taxon>
    </lineage>
</organism>
<dbReference type="NCBIfam" id="TIGR03975">
    <property type="entry name" value="rSAM_ocin_1"/>
    <property type="match status" value="1"/>
</dbReference>
<evidence type="ECO:0000313" key="7">
    <source>
        <dbReference type="EMBL" id="TDD20735.1"/>
    </source>
</evidence>
<evidence type="ECO:0000256" key="5">
    <source>
        <dbReference type="ARBA" id="ARBA00023014"/>
    </source>
</evidence>
<gene>
    <name evidence="7" type="ORF">E1294_16940</name>
</gene>
<dbReference type="SFLD" id="SFLDG01082">
    <property type="entry name" value="B12-binding_domain_containing"/>
    <property type="match status" value="1"/>
</dbReference>
<dbReference type="InterPro" id="IPR023984">
    <property type="entry name" value="rSAM_ocin_1"/>
</dbReference>
<proteinExistence type="predicted"/>
<dbReference type="SMART" id="SM00729">
    <property type="entry name" value="Elp3"/>
    <property type="match status" value="1"/>
</dbReference>
<dbReference type="EMBL" id="SMKP01000042">
    <property type="protein sequence ID" value="TDD20735.1"/>
    <property type="molecule type" value="Genomic_DNA"/>
</dbReference>
<dbReference type="SFLD" id="SFLDS00029">
    <property type="entry name" value="Radical_SAM"/>
    <property type="match status" value="1"/>
</dbReference>
<evidence type="ECO:0000256" key="3">
    <source>
        <dbReference type="ARBA" id="ARBA00022723"/>
    </source>
</evidence>
<accession>A0A4R4WT27</accession>
<dbReference type="GO" id="GO:0005829">
    <property type="term" value="C:cytosol"/>
    <property type="evidence" value="ECO:0007669"/>
    <property type="project" value="TreeGrafter"/>
</dbReference>
<dbReference type="InterPro" id="IPR006158">
    <property type="entry name" value="Cobalamin-bd"/>
</dbReference>
<evidence type="ECO:0000313" key="8">
    <source>
        <dbReference type="Proteomes" id="UP000294543"/>
    </source>
</evidence>
<reference evidence="7 8" key="1">
    <citation type="submission" date="2019-03" db="EMBL/GenBank/DDBJ databases">
        <title>Draft genome sequences of novel Actinobacteria.</title>
        <authorList>
            <person name="Sahin N."/>
            <person name="Ay H."/>
            <person name="Saygin H."/>
        </authorList>
    </citation>
    <scope>NUCLEOTIDE SEQUENCE [LARGE SCALE GENOMIC DNA]</scope>
    <source>
        <strain evidence="7 8">KC712</strain>
    </source>
</reference>
<dbReference type="GO" id="GO:0003824">
    <property type="term" value="F:catalytic activity"/>
    <property type="evidence" value="ECO:0007669"/>
    <property type="project" value="InterPro"/>
</dbReference>
<evidence type="ECO:0000256" key="2">
    <source>
        <dbReference type="ARBA" id="ARBA00022691"/>
    </source>
</evidence>
<sequence>MPKMKVCLVSMPWAQLDLPSLALGVLTSVCERTACVERVDVEYANIAWYEFLAERLEYDPDRYEVHSLHSYFSGAGDWIFSSALNGVDWNTPDFATYAENWGLDVDECVTLHRLAPEFIDPLAERIARTCPDVVAISSVFQQNIASLALAKALKRLKPDLITVFGGANCDGVMGEAVARNFDFVDYVVRGEGEDALPRLLEGLHRSDLSAVRAVPGLVGRHDGELFANPMRSGFVPPGRIPRPDFDAFFERFARSRVAEHHSPKLVLEASRGCWWGERHHCTFCGLNGSMMTFRSKSPGSFVDELVELAERHQCLNVYAVDNILDQGYIGTAMTDLAARDLDLHVMFEVKANLRHDDLRTLKDAGVVCVQPGIENLSSRVLRLMDKGVSGAQCVRFLRDADELGMTVLWNYLYGFPGERDRDYTDVLESAESLVHLPPPGYVGRILLERFSPYFNDPALGLPNRGPHSRYRISYDLPLTELDDLAYVFRSQAQGIAAKPDVAGRVSGFADYWRKVFPESSLVHYSRIDGSYLIANSRPNFAWSTHILTDPLERALYAALEAPRRRGEIARRVGAPEAEVESLLSDWTERGLCFTDDSGLIVRLSTAGVDPATSRVEVPS</sequence>
<keyword evidence="5" id="KW-0411">Iron-sulfur</keyword>
<dbReference type="Pfam" id="PF02310">
    <property type="entry name" value="B12-binding"/>
    <property type="match status" value="1"/>
</dbReference>
<dbReference type="PROSITE" id="PS51332">
    <property type="entry name" value="B12_BINDING"/>
    <property type="match status" value="1"/>
</dbReference>
<keyword evidence="3" id="KW-0479">Metal-binding</keyword>
<dbReference type="GO" id="GO:0051536">
    <property type="term" value="F:iron-sulfur cluster binding"/>
    <property type="evidence" value="ECO:0007669"/>
    <property type="project" value="UniProtKB-KW"/>
</dbReference>
<dbReference type="RefSeq" id="WP_132509484.1">
    <property type="nucleotide sequence ID" value="NZ_SMKP01000042.1"/>
</dbReference>
<protein>
    <submittedName>
        <fullName evidence="7">RiPP maturation radical SAM protein 1</fullName>
    </submittedName>
</protein>
<dbReference type="InterPro" id="IPR013785">
    <property type="entry name" value="Aldolase_TIM"/>
</dbReference>
<dbReference type="Pfam" id="PF04055">
    <property type="entry name" value="Radical_SAM"/>
    <property type="match status" value="1"/>
</dbReference>
<keyword evidence="8" id="KW-1185">Reference proteome</keyword>
<dbReference type="GO" id="GO:0046872">
    <property type="term" value="F:metal ion binding"/>
    <property type="evidence" value="ECO:0007669"/>
    <property type="project" value="UniProtKB-KW"/>
</dbReference>
<dbReference type="InterPro" id="IPR006638">
    <property type="entry name" value="Elp3/MiaA/NifB-like_rSAM"/>
</dbReference>
<comment type="caution">
    <text evidence="7">The sequence shown here is derived from an EMBL/GenBank/DDBJ whole genome shotgun (WGS) entry which is preliminary data.</text>
</comment>
<evidence type="ECO:0000256" key="4">
    <source>
        <dbReference type="ARBA" id="ARBA00023004"/>
    </source>
</evidence>